<gene>
    <name evidence="8" type="ORF">KL940_003591</name>
</gene>
<keyword evidence="9" id="KW-1185">Reference proteome</keyword>
<dbReference type="Gene3D" id="3.10.50.40">
    <property type="match status" value="1"/>
</dbReference>
<keyword evidence="3 6" id="KW-0697">Rotamase</keyword>
<evidence type="ECO:0000313" key="8">
    <source>
        <dbReference type="EMBL" id="KAG7847679.1"/>
    </source>
</evidence>
<dbReference type="SUPFAM" id="SSF54534">
    <property type="entry name" value="FKBP-like"/>
    <property type="match status" value="1"/>
</dbReference>
<evidence type="ECO:0000256" key="1">
    <source>
        <dbReference type="ARBA" id="ARBA00000971"/>
    </source>
</evidence>
<keyword evidence="4 6" id="KW-0413">Isomerase</keyword>
<dbReference type="InterPro" id="IPR046357">
    <property type="entry name" value="PPIase_dom_sf"/>
</dbReference>
<name>A0ABQ7RUH9_PICAN</name>
<reference evidence="8 9" key="1">
    <citation type="journal article" date="2021" name="G3 (Bethesda)">
        <title>Genomic diversity, chromosomal rearrangements, and interspecies hybridization in the ogataea polymorpha species complex.</title>
        <authorList>
            <person name="Hanson S.J."/>
            <person name="Cinneide E.O."/>
            <person name="Salzberg L.I."/>
            <person name="Wolfe K.H."/>
            <person name="McGowan J."/>
            <person name="Fitzpatrick D.A."/>
            <person name="Matlin K."/>
        </authorList>
    </citation>
    <scope>NUCLEOTIDE SEQUENCE [LARGE SCALE GENOMIC DNA]</scope>
    <source>
        <strain evidence="8">51-138</strain>
    </source>
</reference>
<dbReference type="EMBL" id="JAHLVD010000009">
    <property type="protein sequence ID" value="KAG7847679.1"/>
    <property type="molecule type" value="Genomic_DNA"/>
</dbReference>
<organism evidence="8 9">
    <name type="scientific">Pichia angusta</name>
    <name type="common">Yeast</name>
    <name type="synonym">Hansenula polymorpha</name>
    <dbReference type="NCBI Taxonomy" id="870730"/>
    <lineage>
        <taxon>Eukaryota</taxon>
        <taxon>Fungi</taxon>
        <taxon>Dikarya</taxon>
        <taxon>Ascomycota</taxon>
        <taxon>Saccharomycotina</taxon>
        <taxon>Pichiomycetes</taxon>
        <taxon>Pichiales</taxon>
        <taxon>Pichiaceae</taxon>
        <taxon>Ogataea</taxon>
    </lineage>
</organism>
<feature type="domain" description="PPIase FKBP-type" evidence="7">
    <location>
        <begin position="82"/>
        <end position="171"/>
    </location>
</feature>
<evidence type="ECO:0000256" key="6">
    <source>
        <dbReference type="PROSITE-ProRule" id="PRU00277"/>
    </source>
</evidence>
<dbReference type="Proteomes" id="UP001197328">
    <property type="component" value="Unassembled WGS sequence"/>
</dbReference>
<evidence type="ECO:0000256" key="2">
    <source>
        <dbReference type="ARBA" id="ARBA00013194"/>
    </source>
</evidence>
<evidence type="ECO:0000259" key="7">
    <source>
        <dbReference type="PROSITE" id="PS50059"/>
    </source>
</evidence>
<dbReference type="Pfam" id="PF00254">
    <property type="entry name" value="FKBP_C"/>
    <property type="match status" value="1"/>
</dbReference>
<proteinExistence type="inferred from homology"/>
<protein>
    <recommendedName>
        <fullName evidence="2 6">peptidylprolyl isomerase</fullName>
        <ecNumber evidence="2 6">5.2.1.8</ecNumber>
    </recommendedName>
</protein>
<evidence type="ECO:0000256" key="3">
    <source>
        <dbReference type="ARBA" id="ARBA00023110"/>
    </source>
</evidence>
<sequence>MVTKCISPYTGPVLRPVATLVGQLAGVFPQVAASIHRTVGGWVPDTLGPAAACVTVGRPFCVERRITHRVPPEECTQKTTSGDIVKMHYTGRLYDTQEVFDSSVERGQPLRFMLGVGHVIKGWDQGLMDMCVGEKRRLTIPPELAYGKRGAGAVIPPDATLVFDTELLEIVSSHDEL</sequence>
<dbReference type="PROSITE" id="PS50059">
    <property type="entry name" value="FKBP_PPIASE"/>
    <property type="match status" value="1"/>
</dbReference>
<comment type="similarity">
    <text evidence="5">Belongs to the FKBP-type PPIase family. FKBP2 subfamily.</text>
</comment>
<comment type="catalytic activity">
    <reaction evidence="1 6">
        <text>[protein]-peptidylproline (omega=180) = [protein]-peptidylproline (omega=0)</text>
        <dbReference type="Rhea" id="RHEA:16237"/>
        <dbReference type="Rhea" id="RHEA-COMP:10747"/>
        <dbReference type="Rhea" id="RHEA-COMP:10748"/>
        <dbReference type="ChEBI" id="CHEBI:83833"/>
        <dbReference type="ChEBI" id="CHEBI:83834"/>
        <dbReference type="EC" id="5.2.1.8"/>
    </reaction>
</comment>
<dbReference type="PANTHER" id="PTHR45779:SF7">
    <property type="entry name" value="PEPTIDYLPROLYL ISOMERASE"/>
    <property type="match status" value="1"/>
</dbReference>
<accession>A0ABQ7RUH9</accession>
<dbReference type="InterPro" id="IPR001179">
    <property type="entry name" value="PPIase_FKBP_dom"/>
</dbReference>
<dbReference type="EC" id="5.2.1.8" evidence="2 6"/>
<evidence type="ECO:0000256" key="4">
    <source>
        <dbReference type="ARBA" id="ARBA00023235"/>
    </source>
</evidence>
<dbReference type="InterPro" id="IPR044609">
    <property type="entry name" value="FKBP2/11"/>
</dbReference>
<evidence type="ECO:0000313" key="9">
    <source>
        <dbReference type="Proteomes" id="UP001197328"/>
    </source>
</evidence>
<dbReference type="PANTHER" id="PTHR45779">
    <property type="entry name" value="PEPTIDYLPROLYL ISOMERASE"/>
    <property type="match status" value="1"/>
</dbReference>
<evidence type="ECO:0000256" key="5">
    <source>
        <dbReference type="ARBA" id="ARBA00024206"/>
    </source>
</evidence>
<comment type="caution">
    <text evidence="8">The sequence shown here is derived from an EMBL/GenBank/DDBJ whole genome shotgun (WGS) entry which is preliminary data.</text>
</comment>